<sequence>MNSISFVARTSLPVPAIGRTAAIHDGYRPIDSWLKNPWNSRSYGNKAREGAASIADFLQAAERTRANASSFLSTSILKTRQAVSSSLSASDDGRSAVGSAKDGASLQSYRVKVSQVAEAQQNVGSSLNPAGQTTLRSGMNQFAIESGGRKSSIKVDIRETDTNEGALTKIRDAINGSSAGVKAAIQKDKDSGALRLELTGVQSGKDNKFTIEDESGDIVAKSGVSAIANQATDAKYSVNGGEVRSSATNEIVLEKDKVTAKLIKPDAAGSSGTMIDVRPDVQRIVGAVKSLVDGYNETLDRLKDAGQLFGSSTKRSLDQAIGQSGSLADVVIQRGADGKLKLDEKKLSDRLQGDYNRTDSALTNFAKKLELSVGKFSEASVGSLVNDNEQRLQPFSVYSSALQQKLRYPLTGLLVDQLF</sequence>
<gene>
    <name evidence="2" type="primary">fliD</name>
    <name evidence="2" type="ORF">ACFPOF_30355</name>
</gene>
<dbReference type="RefSeq" id="WP_378139369.1">
    <property type="nucleotide sequence ID" value="NZ_JBHSMI010000067.1"/>
</dbReference>
<feature type="domain" description="Flagellar hook-associated protein 2 C-terminal" evidence="1">
    <location>
        <begin position="231"/>
        <end position="307"/>
    </location>
</feature>
<accession>A0ABW0I0J5</accession>
<proteinExistence type="predicted"/>
<dbReference type="Proteomes" id="UP001596113">
    <property type="component" value="Unassembled WGS sequence"/>
</dbReference>
<dbReference type="InterPro" id="IPR040026">
    <property type="entry name" value="FliD"/>
</dbReference>
<evidence type="ECO:0000259" key="1">
    <source>
        <dbReference type="Pfam" id="PF07195"/>
    </source>
</evidence>
<dbReference type="InterPro" id="IPR010809">
    <property type="entry name" value="FliD_C"/>
</dbReference>
<keyword evidence="2" id="KW-0966">Cell projection</keyword>
<dbReference type="Pfam" id="PF07195">
    <property type="entry name" value="FliD_C"/>
    <property type="match status" value="1"/>
</dbReference>
<evidence type="ECO:0000313" key="3">
    <source>
        <dbReference type="Proteomes" id="UP001596113"/>
    </source>
</evidence>
<keyword evidence="2" id="KW-0969">Cilium</keyword>
<name>A0ABW0I0J5_9BACL</name>
<keyword evidence="3" id="KW-1185">Reference proteome</keyword>
<dbReference type="PANTHER" id="PTHR30288:SF0">
    <property type="entry name" value="FLAGELLAR HOOK-ASSOCIATED PROTEIN 2"/>
    <property type="match status" value="1"/>
</dbReference>
<keyword evidence="2" id="KW-0282">Flagellum</keyword>
<protein>
    <submittedName>
        <fullName evidence="2">Flagellar filament capping protein FliD</fullName>
    </submittedName>
</protein>
<comment type="caution">
    <text evidence="2">The sequence shown here is derived from an EMBL/GenBank/DDBJ whole genome shotgun (WGS) entry which is preliminary data.</text>
</comment>
<dbReference type="PANTHER" id="PTHR30288">
    <property type="entry name" value="FLAGELLAR CAP/ASSEMBLY PROTEIN FLID"/>
    <property type="match status" value="1"/>
</dbReference>
<dbReference type="EMBL" id="JBHSMI010000067">
    <property type="protein sequence ID" value="MFC5407051.1"/>
    <property type="molecule type" value="Genomic_DNA"/>
</dbReference>
<organism evidence="2 3">
    <name type="scientific">Cohnella soli</name>
    <dbReference type="NCBI Taxonomy" id="425005"/>
    <lineage>
        <taxon>Bacteria</taxon>
        <taxon>Bacillati</taxon>
        <taxon>Bacillota</taxon>
        <taxon>Bacilli</taxon>
        <taxon>Bacillales</taxon>
        <taxon>Paenibacillaceae</taxon>
        <taxon>Cohnella</taxon>
    </lineage>
</organism>
<reference evidence="3" key="1">
    <citation type="journal article" date="2019" name="Int. J. Syst. Evol. Microbiol.">
        <title>The Global Catalogue of Microorganisms (GCM) 10K type strain sequencing project: providing services to taxonomists for standard genome sequencing and annotation.</title>
        <authorList>
            <consortium name="The Broad Institute Genomics Platform"/>
            <consortium name="The Broad Institute Genome Sequencing Center for Infectious Disease"/>
            <person name="Wu L."/>
            <person name="Ma J."/>
        </authorList>
    </citation>
    <scope>NUCLEOTIDE SEQUENCE [LARGE SCALE GENOMIC DNA]</scope>
    <source>
        <strain evidence="3">CGMCC 1.18575</strain>
    </source>
</reference>
<evidence type="ECO:0000313" key="2">
    <source>
        <dbReference type="EMBL" id="MFC5407051.1"/>
    </source>
</evidence>